<name>A0A0U1L558_9FIRM</name>
<dbReference type="RefSeq" id="WP_021166657.1">
    <property type="nucleotide sequence ID" value="NZ_CTRP01000015.1"/>
</dbReference>
<dbReference type="Pfam" id="PF14235">
    <property type="entry name" value="DUF4337"/>
    <property type="match status" value="1"/>
</dbReference>
<evidence type="ECO:0000313" key="3">
    <source>
        <dbReference type="Proteomes" id="UP000049855"/>
    </source>
</evidence>
<reference evidence="3" key="1">
    <citation type="submission" date="2015-03" db="EMBL/GenBank/DDBJ databases">
        <authorList>
            <person name="Nijsse Bart"/>
        </authorList>
    </citation>
    <scope>NUCLEOTIDE SEQUENCE [LARGE SCALE GENOMIC DNA]</scope>
</reference>
<dbReference type="AlphaFoldDB" id="A0A0U1L558"/>
<dbReference type="EMBL" id="CTRP01000015">
    <property type="protein sequence ID" value="CQR74836.1"/>
    <property type="molecule type" value="Genomic_DNA"/>
</dbReference>
<keyword evidence="1" id="KW-0472">Membrane</keyword>
<keyword evidence="1" id="KW-1133">Transmembrane helix</keyword>
<gene>
    <name evidence="2" type="ORF">SpAn4DRAFT_4193</name>
</gene>
<accession>A0A0U1L558</accession>
<evidence type="ECO:0000256" key="1">
    <source>
        <dbReference type="SAM" id="Phobius"/>
    </source>
</evidence>
<keyword evidence="3" id="KW-1185">Reference proteome</keyword>
<dbReference type="Proteomes" id="UP000049855">
    <property type="component" value="Unassembled WGS sequence"/>
</dbReference>
<feature type="transmembrane region" description="Helical" evidence="1">
    <location>
        <begin position="34"/>
        <end position="54"/>
    </location>
</feature>
<sequence length="125" mass="13966">MISGNILLELTLIKQEGIILGKLASKEVSWKDNIGTFIAVTTVVLAVCATLAAFKAAGYGNKMVLMQSQASDQWAYYQAKSIKETTYQVQRDAMALAAQEAGKIELYKSKLDEYDKEINKVYLYW</sequence>
<proteinExistence type="predicted"/>
<organism evidence="2 3">
    <name type="scientific">Sporomusa ovata</name>
    <dbReference type="NCBI Taxonomy" id="2378"/>
    <lineage>
        <taxon>Bacteria</taxon>
        <taxon>Bacillati</taxon>
        <taxon>Bacillota</taxon>
        <taxon>Negativicutes</taxon>
        <taxon>Selenomonadales</taxon>
        <taxon>Sporomusaceae</taxon>
        <taxon>Sporomusa</taxon>
    </lineage>
</organism>
<keyword evidence="1" id="KW-0812">Transmembrane</keyword>
<protein>
    <submittedName>
        <fullName evidence="2">Uncharacterized protein</fullName>
    </submittedName>
</protein>
<dbReference type="InterPro" id="IPR025570">
    <property type="entry name" value="DUF4337"/>
</dbReference>
<evidence type="ECO:0000313" key="2">
    <source>
        <dbReference type="EMBL" id="CQR74836.1"/>
    </source>
</evidence>